<dbReference type="GO" id="GO:0005975">
    <property type="term" value="P:carbohydrate metabolic process"/>
    <property type="evidence" value="ECO:0007669"/>
    <property type="project" value="InterPro"/>
</dbReference>
<evidence type="ECO:0000259" key="7">
    <source>
        <dbReference type="Pfam" id="PF17851"/>
    </source>
</evidence>
<feature type="domain" description="Beta-xylosidase C-terminal Concanavalin A-like" evidence="7">
    <location>
        <begin position="315"/>
        <end position="510"/>
    </location>
</feature>
<feature type="active site" description="Proton donor" evidence="4">
    <location>
        <position position="180"/>
    </location>
</feature>
<dbReference type="EMBL" id="CP021780">
    <property type="protein sequence ID" value="ASA19378.1"/>
    <property type="molecule type" value="Genomic_DNA"/>
</dbReference>
<dbReference type="GO" id="GO:0004553">
    <property type="term" value="F:hydrolase activity, hydrolyzing O-glycosyl compounds"/>
    <property type="evidence" value="ECO:0007669"/>
    <property type="project" value="InterPro"/>
</dbReference>
<keyword evidence="3 6" id="KW-0326">Glycosidase</keyword>
<keyword evidence="2 6" id="KW-0378">Hydrolase</keyword>
<name>A0A2Z2KLA3_9BACL</name>
<feature type="site" description="Important for catalytic activity, responsible for pKa modulation of the active site Glu and correct orientation of both the proton donor and substrate" evidence="5">
    <location>
        <position position="126"/>
    </location>
</feature>
<evidence type="ECO:0000256" key="6">
    <source>
        <dbReference type="RuleBase" id="RU361187"/>
    </source>
</evidence>
<dbReference type="OrthoDB" id="9801455at2"/>
<evidence type="ECO:0000256" key="3">
    <source>
        <dbReference type="ARBA" id="ARBA00023295"/>
    </source>
</evidence>
<organism evidence="8 9">
    <name type="scientific">Paenibacillus donghaensis</name>
    <dbReference type="NCBI Taxonomy" id="414771"/>
    <lineage>
        <taxon>Bacteria</taxon>
        <taxon>Bacillati</taxon>
        <taxon>Bacillota</taxon>
        <taxon>Bacilli</taxon>
        <taxon>Bacillales</taxon>
        <taxon>Paenibacillaceae</taxon>
        <taxon>Paenibacillus</taxon>
    </lineage>
</organism>
<keyword evidence="9" id="KW-1185">Reference proteome</keyword>
<dbReference type="AlphaFoldDB" id="A0A2Z2KLA3"/>
<dbReference type="InterPro" id="IPR041542">
    <property type="entry name" value="GH43_C2"/>
</dbReference>
<proteinExistence type="inferred from homology"/>
<dbReference type="PANTHER" id="PTHR42812">
    <property type="entry name" value="BETA-XYLOSIDASE"/>
    <property type="match status" value="1"/>
</dbReference>
<dbReference type="KEGG" id="pdh:B9T62_00025"/>
<dbReference type="Gene3D" id="2.60.120.200">
    <property type="match status" value="1"/>
</dbReference>
<gene>
    <name evidence="8" type="ORF">B9T62_00025</name>
</gene>
<dbReference type="Pfam" id="PF17851">
    <property type="entry name" value="GH43_C2"/>
    <property type="match status" value="1"/>
</dbReference>
<dbReference type="InterPro" id="IPR013320">
    <property type="entry name" value="ConA-like_dom_sf"/>
</dbReference>
<comment type="similarity">
    <text evidence="1 6">Belongs to the glycosyl hydrolase 43 family.</text>
</comment>
<feature type="active site" description="Proton acceptor" evidence="4">
    <location>
        <position position="20"/>
    </location>
</feature>
<dbReference type="Proteomes" id="UP000249890">
    <property type="component" value="Chromosome"/>
</dbReference>
<dbReference type="Pfam" id="PF04616">
    <property type="entry name" value="Glyco_hydro_43"/>
    <property type="match status" value="1"/>
</dbReference>
<evidence type="ECO:0000256" key="5">
    <source>
        <dbReference type="PIRSR" id="PIRSR606710-2"/>
    </source>
</evidence>
<protein>
    <submittedName>
        <fullName evidence="8">Glycoside hydrolase 43 family protein</fullName>
    </submittedName>
</protein>
<dbReference type="Gene3D" id="2.115.10.20">
    <property type="entry name" value="Glycosyl hydrolase domain, family 43"/>
    <property type="match status" value="1"/>
</dbReference>
<dbReference type="RefSeq" id="WP_087913403.1">
    <property type="nucleotide sequence ID" value="NZ_CP021780.1"/>
</dbReference>
<evidence type="ECO:0000256" key="4">
    <source>
        <dbReference type="PIRSR" id="PIRSR606710-1"/>
    </source>
</evidence>
<dbReference type="InterPro" id="IPR023296">
    <property type="entry name" value="Glyco_hydro_beta-prop_sf"/>
</dbReference>
<dbReference type="SUPFAM" id="SSF75005">
    <property type="entry name" value="Arabinanase/levansucrase/invertase"/>
    <property type="match status" value="1"/>
</dbReference>
<evidence type="ECO:0000256" key="2">
    <source>
        <dbReference type="ARBA" id="ARBA00022801"/>
    </source>
</evidence>
<sequence length="515" mass="56925">MMIQSSISYSNPILPGFYPDPSITRAGDDFYLVCSSFEYFPGVPIFHSRDLIHWTQIGHVLDRMSQLDIRGCKSSGGIFAPTIRYYDGMFYMITTDVGGRGNFYVTAADPAGPWSDPISIPYGGIDPSLMFDDDGRVYVTTQQGADYDSHAIQYEIDVATGEALTEPVVIWTGDGGPWTEGPHLYKINGIYYIMTASGGTAKEHREIIGRSSSPYGPFERLPHPILTHKDTESPIQYLGHADLIEDNNGDWWAVFLGVRLVDSKYTVLGRETFLAPVSWSEDGWPMIDNNEDTVGLEMKVPRVPGSSPKPADSGRYEFDDDTLPFSLTFLRNPAEGSWSLGERPGWLSLRGQPASLNDIGQVAFIGRRQQHVKEEWSTLLELTSTQASEEAGLCVRLDEKAHYAIGLGQHEGQRVIAAYLTVKGKTEIAASIPTTAEKVYLKIQADIAKYSLLYSLDGQEWHELAVGAAYPLSPQAMEGNGFTGVVIGMYATGHGEIAREQAYFDWFDYRIGGSS</sequence>
<dbReference type="SUPFAM" id="SSF49899">
    <property type="entry name" value="Concanavalin A-like lectins/glucanases"/>
    <property type="match status" value="1"/>
</dbReference>
<evidence type="ECO:0000313" key="9">
    <source>
        <dbReference type="Proteomes" id="UP000249890"/>
    </source>
</evidence>
<reference evidence="8 9" key="1">
    <citation type="submission" date="2017-06" db="EMBL/GenBank/DDBJ databases">
        <title>Complete genome sequence of Paenibacillus donghaensis KCTC 13049T isolated from East Sea sediment, South Korea.</title>
        <authorList>
            <person name="Jung B.K."/>
            <person name="Hong S.-J."/>
            <person name="Shin J.-H."/>
        </authorList>
    </citation>
    <scope>NUCLEOTIDE SEQUENCE [LARGE SCALE GENOMIC DNA]</scope>
    <source>
        <strain evidence="8 9">KCTC 13049</strain>
    </source>
</reference>
<evidence type="ECO:0000313" key="8">
    <source>
        <dbReference type="EMBL" id="ASA19378.1"/>
    </source>
</evidence>
<dbReference type="PANTHER" id="PTHR42812:SF12">
    <property type="entry name" value="BETA-XYLOSIDASE-RELATED"/>
    <property type="match status" value="1"/>
</dbReference>
<dbReference type="InterPro" id="IPR006710">
    <property type="entry name" value="Glyco_hydro_43"/>
</dbReference>
<evidence type="ECO:0000256" key="1">
    <source>
        <dbReference type="ARBA" id="ARBA00009865"/>
    </source>
</evidence>
<dbReference type="InterPro" id="IPR051795">
    <property type="entry name" value="Glycosyl_Hydrlase_43"/>
</dbReference>
<accession>A0A2Z2KLA3</accession>
<dbReference type="CDD" id="cd18617">
    <property type="entry name" value="GH43_XynB-like"/>
    <property type="match status" value="1"/>
</dbReference>